<dbReference type="eggNOG" id="COG2353">
    <property type="taxonomic scope" value="Bacteria"/>
</dbReference>
<evidence type="ECO:0000313" key="6">
    <source>
        <dbReference type="Proteomes" id="UP000095008"/>
    </source>
</evidence>
<dbReference type="PANTHER" id="PTHR34406">
    <property type="entry name" value="PROTEIN YCEI"/>
    <property type="match status" value="1"/>
</dbReference>
<evidence type="ECO:0000313" key="5">
    <source>
        <dbReference type="Proteomes" id="UP000094893"/>
    </source>
</evidence>
<dbReference type="STRING" id="930.GCA_002079865_01291"/>
<dbReference type="EMBL" id="LWRY01000218">
    <property type="protein sequence ID" value="OCX69381.1"/>
    <property type="molecule type" value="Genomic_DNA"/>
</dbReference>
<sequence>MQNKRSKQLLIISISLGLGLGMMQEAAQAATTAPATAAVGHYHALTGNPSGTYQIDPEHSAAYFTIGHVGIGPFSGRFNKISGSYTVNTQDPAKDTAKIVIPAASIFTNFAPRDKYLRSPTFFDVKKYPDVTFVSTRYQPISKTTGDLYGKLTLHGVTRAIMFRVRETGAGDVKYLPKPWGGYLSGFVAVTTIQRSNYGMKAYLPEGLSNKVHIRVEIEGKKIA</sequence>
<dbReference type="RefSeq" id="WP_024894120.1">
    <property type="nucleotide sequence ID" value="NZ_LWRY01000218.1"/>
</dbReference>
<dbReference type="Pfam" id="PF04264">
    <property type="entry name" value="YceI"/>
    <property type="match status" value="1"/>
</dbReference>
<protein>
    <recommendedName>
        <fullName evidence="2">Lipid/polyisoprenoid-binding YceI-like domain-containing protein</fullName>
    </recommendedName>
</protein>
<proteinExistence type="predicted"/>
<organism evidence="4 5">
    <name type="scientific">Acidithiobacillus thiooxidans</name>
    <name type="common">Thiobacillus thiooxidans</name>
    <dbReference type="NCBI Taxonomy" id="930"/>
    <lineage>
        <taxon>Bacteria</taxon>
        <taxon>Pseudomonadati</taxon>
        <taxon>Pseudomonadota</taxon>
        <taxon>Acidithiobacillia</taxon>
        <taxon>Acidithiobacillales</taxon>
        <taxon>Acidithiobacillaceae</taxon>
        <taxon>Acidithiobacillus</taxon>
    </lineage>
</organism>
<evidence type="ECO:0000256" key="1">
    <source>
        <dbReference type="SAM" id="SignalP"/>
    </source>
</evidence>
<reference evidence="4 5" key="1">
    <citation type="journal article" date="2016" name="Int. J. Mol. Sci.">
        <title>Comparative genomics of the extreme acidophile Acidithiobacillus thiooxidans reveals intraspecific divergence and niche adaptation.</title>
        <authorList>
            <person name="Zhang X."/>
            <person name="Feng X."/>
            <person name="Tao J."/>
            <person name="Ma L."/>
            <person name="Xiao Y."/>
            <person name="Liang Y."/>
            <person name="Liu X."/>
            <person name="Yin H."/>
        </authorList>
    </citation>
    <scope>NUCLEOTIDE SEQUENCE [LARGE SCALE GENOMIC DNA]</scope>
    <source>
        <strain evidence="4 5">A02</strain>
        <strain evidence="3">DXS-W</strain>
    </source>
</reference>
<evidence type="ECO:0000259" key="2">
    <source>
        <dbReference type="SMART" id="SM00867"/>
    </source>
</evidence>
<dbReference type="OrthoDB" id="5297222at2"/>
<dbReference type="InterPro" id="IPR036761">
    <property type="entry name" value="TTHA0802/YceI-like_sf"/>
</dbReference>
<accession>A0A1C2JB33</accession>
<dbReference type="SMART" id="SM00867">
    <property type="entry name" value="YceI"/>
    <property type="match status" value="1"/>
</dbReference>
<feature type="chain" id="PRO_5010467014" description="Lipid/polyisoprenoid-binding YceI-like domain-containing protein" evidence="1">
    <location>
        <begin position="30"/>
        <end position="224"/>
    </location>
</feature>
<comment type="caution">
    <text evidence="4">The sequence shown here is derived from an EMBL/GenBank/DDBJ whole genome shotgun (WGS) entry which is preliminary data.</text>
</comment>
<dbReference type="EMBL" id="LWSA01000011">
    <property type="protein sequence ID" value="OCX77036.1"/>
    <property type="molecule type" value="Genomic_DNA"/>
</dbReference>
<feature type="signal peptide" evidence="1">
    <location>
        <begin position="1"/>
        <end position="29"/>
    </location>
</feature>
<dbReference type="Proteomes" id="UP000095008">
    <property type="component" value="Unassembled WGS sequence"/>
</dbReference>
<dbReference type="SUPFAM" id="SSF101874">
    <property type="entry name" value="YceI-like"/>
    <property type="match status" value="1"/>
</dbReference>
<keyword evidence="6" id="KW-1185">Reference proteome</keyword>
<dbReference type="Gene3D" id="2.40.128.110">
    <property type="entry name" value="Lipid/polyisoprenoid-binding, YceI-like"/>
    <property type="match status" value="1"/>
</dbReference>
<feature type="domain" description="Lipid/polyisoprenoid-binding YceI-like" evidence="2">
    <location>
        <begin position="52"/>
        <end position="221"/>
    </location>
</feature>
<evidence type="ECO:0000313" key="3">
    <source>
        <dbReference type="EMBL" id="OCX69381.1"/>
    </source>
</evidence>
<keyword evidence="1" id="KW-0732">Signal</keyword>
<name>A0A1C2JB33_ACITH</name>
<dbReference type="AlphaFoldDB" id="A0A1C2JB33"/>
<gene>
    <name evidence="3" type="ORF">A6M23_15375</name>
    <name evidence="4" type="ORF">A6P07_01025</name>
</gene>
<evidence type="ECO:0000313" key="4">
    <source>
        <dbReference type="EMBL" id="OCX77036.1"/>
    </source>
</evidence>
<dbReference type="PANTHER" id="PTHR34406:SF1">
    <property type="entry name" value="PROTEIN YCEI"/>
    <property type="match status" value="1"/>
</dbReference>
<dbReference type="Proteomes" id="UP000094893">
    <property type="component" value="Unassembled WGS sequence"/>
</dbReference>
<dbReference type="InterPro" id="IPR007372">
    <property type="entry name" value="Lipid/polyisoprenoid-bd_YceI"/>
</dbReference>